<dbReference type="InterPro" id="IPR028098">
    <property type="entry name" value="Glyco_trans_4-like_N"/>
</dbReference>
<accession>A0AAU7UCC0</accession>
<dbReference type="Gene3D" id="3.40.50.2000">
    <property type="entry name" value="Glycogen Phosphorylase B"/>
    <property type="match status" value="2"/>
</dbReference>
<dbReference type="RefSeq" id="WP_350244084.1">
    <property type="nucleotide sequence ID" value="NZ_CP158299.1"/>
</dbReference>
<keyword evidence="3" id="KW-0808">Transferase</keyword>
<dbReference type="GO" id="GO:0016757">
    <property type="term" value="F:glycosyltransferase activity"/>
    <property type="evidence" value="ECO:0007669"/>
    <property type="project" value="UniProtKB-KW"/>
</dbReference>
<feature type="domain" description="Glycosyltransferase subfamily 4-like N-terminal" evidence="2">
    <location>
        <begin position="18"/>
        <end position="182"/>
    </location>
</feature>
<dbReference type="Pfam" id="PF13439">
    <property type="entry name" value="Glyco_transf_4"/>
    <property type="match status" value="1"/>
</dbReference>
<keyword evidence="3" id="KW-0328">Glycosyltransferase</keyword>
<evidence type="ECO:0000313" key="3">
    <source>
        <dbReference type="EMBL" id="XBV86033.1"/>
    </source>
</evidence>
<dbReference type="KEGG" id="dsc:ABOD76_06970"/>
<dbReference type="Pfam" id="PF00534">
    <property type="entry name" value="Glycos_transf_1"/>
    <property type="match status" value="1"/>
</dbReference>
<dbReference type="InterPro" id="IPR050194">
    <property type="entry name" value="Glycosyltransferase_grp1"/>
</dbReference>
<dbReference type="AlphaFoldDB" id="A0AAU7UCC0"/>
<dbReference type="PANTHER" id="PTHR45947:SF3">
    <property type="entry name" value="SULFOQUINOVOSYL TRANSFERASE SQD2"/>
    <property type="match status" value="1"/>
</dbReference>
<reference evidence="3" key="1">
    <citation type="submission" date="2024-06" db="EMBL/GenBank/DDBJ databases">
        <title>Draft Genome Sequence of Deinococcus sonorensis Type Strain KR-87, a Biofilm Producing Representative of the Genus Deinococcus.</title>
        <authorList>
            <person name="Boren L.S."/>
            <person name="Grosso R.A."/>
            <person name="Hugenberg-Cox A.N."/>
            <person name="Hill J.T.E."/>
            <person name="Albert C.M."/>
            <person name="Tuohy J.M."/>
        </authorList>
    </citation>
    <scope>NUCLEOTIDE SEQUENCE</scope>
    <source>
        <strain evidence="3">KR-87</strain>
    </source>
</reference>
<gene>
    <name evidence="3" type="ORF">ABOD76_06970</name>
</gene>
<evidence type="ECO:0000259" key="2">
    <source>
        <dbReference type="Pfam" id="PF13439"/>
    </source>
</evidence>
<dbReference type="EC" id="2.4.-.-" evidence="3"/>
<organism evidence="3">
    <name type="scientific">Deinococcus sonorensis KR-87</name>
    <dbReference type="NCBI Taxonomy" id="694439"/>
    <lineage>
        <taxon>Bacteria</taxon>
        <taxon>Thermotogati</taxon>
        <taxon>Deinococcota</taxon>
        <taxon>Deinococci</taxon>
        <taxon>Deinococcales</taxon>
        <taxon>Deinococcaceae</taxon>
        <taxon>Deinococcus</taxon>
    </lineage>
</organism>
<evidence type="ECO:0000259" key="1">
    <source>
        <dbReference type="Pfam" id="PF00534"/>
    </source>
</evidence>
<dbReference type="EMBL" id="CP158299">
    <property type="protein sequence ID" value="XBV86033.1"/>
    <property type="molecule type" value="Genomic_DNA"/>
</dbReference>
<dbReference type="SUPFAM" id="SSF53756">
    <property type="entry name" value="UDP-Glycosyltransferase/glycogen phosphorylase"/>
    <property type="match status" value="1"/>
</dbReference>
<name>A0AAU7UCC0_9DEIO</name>
<sequence length="418" mass="46082">MSSLRIGLLTDVFFPDQNGVSTSVLLLQRELRRRGHQAVIMAPRFPGHRDSSEYQGVLRMPSVVNPALPRQRLAFPTRRRLPGRFDLIHTHTPGSIGWWGSRLARRWDVPHVSTFHTHLERYTHYIPGLTQLERHAGFVTRVVRRFYSTADLIVAPSEGSQSMLHDYGILRPSVVLPTGIDEALLAAAPDQPSPWPAGTRRLLSVGRLGHEKRMDLVLNALAALREQHDAHLVVLGEGPQEAALRTHADTLGLRDHVTFLGPVPFSDIGAYYRMAELFMFGSDSETQGLVLIEAQTMGLPVVAVGAQGTLNGVQHQVSGYLVSPGDWAALADHAATLLAHPEQHAAFRREAHTFAAQFSAAQMAEQMLDLYSYALSAARPRVAWDSVAGTPLTLQAARNLEPSVHAAQNSRKYGLRGF</sequence>
<dbReference type="PANTHER" id="PTHR45947">
    <property type="entry name" value="SULFOQUINOVOSYL TRANSFERASE SQD2"/>
    <property type="match status" value="1"/>
</dbReference>
<proteinExistence type="predicted"/>
<protein>
    <submittedName>
        <fullName evidence="3">Glycosyltransferase</fullName>
        <ecNumber evidence="3">2.4.-.-</ecNumber>
    </submittedName>
</protein>
<dbReference type="InterPro" id="IPR001296">
    <property type="entry name" value="Glyco_trans_1"/>
</dbReference>
<feature type="domain" description="Glycosyl transferase family 1" evidence="1">
    <location>
        <begin position="192"/>
        <end position="351"/>
    </location>
</feature>